<dbReference type="PROSITE" id="PS50943">
    <property type="entry name" value="HTH_CROC1"/>
    <property type="match status" value="1"/>
</dbReference>
<keyword evidence="1" id="KW-1133">Transmembrane helix</keyword>
<keyword evidence="4" id="KW-1185">Reference proteome</keyword>
<dbReference type="Pfam" id="PF13413">
    <property type="entry name" value="HTH_25"/>
    <property type="match status" value="1"/>
</dbReference>
<dbReference type="Gene3D" id="1.10.260.40">
    <property type="entry name" value="lambda repressor-like DNA-binding domains"/>
    <property type="match status" value="1"/>
</dbReference>
<dbReference type="InterPro" id="IPR010982">
    <property type="entry name" value="Lambda_DNA-bd_dom_sf"/>
</dbReference>
<dbReference type="EMBL" id="BJXJ01000026">
    <property type="protein sequence ID" value="GEM76529.1"/>
    <property type="molecule type" value="Genomic_DNA"/>
</dbReference>
<name>A0A511QGU6_9VIBR</name>
<keyword evidence="1" id="KW-0472">Membrane</keyword>
<dbReference type="InterPro" id="IPR025194">
    <property type="entry name" value="RodZ-like_C"/>
</dbReference>
<dbReference type="PANTHER" id="PTHR34475">
    <property type="match status" value="1"/>
</dbReference>
<dbReference type="InterPro" id="IPR050400">
    <property type="entry name" value="Bact_Cytoskel_RodZ"/>
</dbReference>
<dbReference type="PANTHER" id="PTHR34475:SF1">
    <property type="entry name" value="CYTOSKELETON PROTEIN RODZ"/>
    <property type="match status" value="1"/>
</dbReference>
<evidence type="ECO:0000313" key="4">
    <source>
        <dbReference type="Proteomes" id="UP000321922"/>
    </source>
</evidence>
<keyword evidence="1" id="KW-0812">Transmembrane</keyword>
<feature type="transmembrane region" description="Helical" evidence="1">
    <location>
        <begin position="115"/>
        <end position="135"/>
    </location>
</feature>
<dbReference type="InterPro" id="IPR001387">
    <property type="entry name" value="Cro/C1-type_HTH"/>
</dbReference>
<evidence type="ECO:0000259" key="2">
    <source>
        <dbReference type="PROSITE" id="PS50943"/>
    </source>
</evidence>
<dbReference type="AlphaFoldDB" id="A0A511QGU6"/>
<dbReference type="GO" id="GO:0003677">
    <property type="term" value="F:DNA binding"/>
    <property type="evidence" value="ECO:0007669"/>
    <property type="project" value="InterPro"/>
</dbReference>
<dbReference type="Proteomes" id="UP000321922">
    <property type="component" value="Unassembled WGS sequence"/>
</dbReference>
<protein>
    <submittedName>
        <fullName evidence="3">Transcriptional regulator</fullName>
    </submittedName>
</protein>
<gene>
    <name evidence="3" type="ORF">VSA01S_26410</name>
</gene>
<evidence type="ECO:0000313" key="3">
    <source>
        <dbReference type="EMBL" id="GEM76529.1"/>
    </source>
</evidence>
<feature type="domain" description="HTH cro/C1-type" evidence="2">
    <location>
        <begin position="20"/>
        <end position="51"/>
    </location>
</feature>
<dbReference type="CDD" id="cd00093">
    <property type="entry name" value="HTH_XRE"/>
    <property type="match status" value="1"/>
</dbReference>
<evidence type="ECO:0000256" key="1">
    <source>
        <dbReference type="SAM" id="Phobius"/>
    </source>
</evidence>
<organism evidence="3 4">
    <name type="scientific">Vibrio sagamiensis NBRC 104589</name>
    <dbReference type="NCBI Taxonomy" id="1219064"/>
    <lineage>
        <taxon>Bacteria</taxon>
        <taxon>Pseudomonadati</taxon>
        <taxon>Pseudomonadota</taxon>
        <taxon>Gammaproteobacteria</taxon>
        <taxon>Vibrionales</taxon>
        <taxon>Vibrionaceae</taxon>
        <taxon>Vibrio</taxon>
    </lineage>
</organism>
<reference evidence="3 4" key="1">
    <citation type="submission" date="2019-07" db="EMBL/GenBank/DDBJ databases">
        <title>Whole genome shotgun sequence of Vibrio sagamiensis NBRC 104589.</title>
        <authorList>
            <person name="Hosoyama A."/>
            <person name="Uohara A."/>
            <person name="Ohji S."/>
            <person name="Ichikawa N."/>
        </authorList>
    </citation>
    <scope>NUCLEOTIDE SEQUENCE [LARGE SCALE GENOMIC DNA]</scope>
    <source>
        <strain evidence="3 4">NBRC 104589</strain>
    </source>
</reference>
<dbReference type="Pfam" id="PF13464">
    <property type="entry name" value="RodZ_C"/>
    <property type="match status" value="1"/>
</dbReference>
<dbReference type="SUPFAM" id="SSF47413">
    <property type="entry name" value="lambda repressor-like DNA-binding domains"/>
    <property type="match status" value="1"/>
</dbReference>
<accession>A0A511QGU6</accession>
<comment type="caution">
    <text evidence="3">The sequence shown here is derived from an EMBL/GenBank/DDBJ whole genome shotgun (WGS) entry which is preliminary data.</text>
</comment>
<dbReference type="RefSeq" id="WP_039982392.1">
    <property type="nucleotide sequence ID" value="NZ_BAOJ01000104.1"/>
</dbReference>
<dbReference type="OrthoDB" id="9790252at2"/>
<dbReference type="NCBIfam" id="NF008109">
    <property type="entry name" value="PRK10856.1"/>
    <property type="match status" value="1"/>
</dbReference>
<proteinExistence type="predicted"/>
<sequence length="331" mass="36644">MTEQDNINEAPCSLEAGTLLKNKRESLGLTQKSVAERLRLKISVIDQIERNCFEGQLASTFTRGYIRSYAKLIGLDENMVLGALEETPSSDEQLQEEEMQSFSRKTKHEKHNSRIMFLTWVIALALIGISGAWWWQSQQQSAELAMDDNLIIEPIADNKEIDKIDADELIASDPTELMQNTIVANQTEILDSAEVLPSANGVPKSTSEVDKVVSEEDKAIKVYKSSNKSEAATVVEQNIVREKPKEKVAADGMNILTMRFESDCWVQIKDANGKTLISGTRKSGQNVELSGKAPFKVILGAPEGVTMTFASEPVDLSRYTSGKVARFSLPL</sequence>